<dbReference type="PANTHER" id="PTHR30006:SF2">
    <property type="entry name" value="ABC TRANSPORTER SUBSTRATE-BINDING PROTEIN"/>
    <property type="match status" value="1"/>
</dbReference>
<keyword evidence="1" id="KW-0732">Signal</keyword>
<dbReference type="GO" id="GO:0030975">
    <property type="term" value="F:thiamine binding"/>
    <property type="evidence" value="ECO:0007669"/>
    <property type="project" value="TreeGrafter"/>
</dbReference>
<dbReference type="EMBL" id="MLJW01002031">
    <property type="protein sequence ID" value="OIQ75874.1"/>
    <property type="molecule type" value="Genomic_DNA"/>
</dbReference>
<protein>
    <submittedName>
        <fullName evidence="2">Putative 2-aminoethylphosphonate-binding periplasmic protein</fullName>
    </submittedName>
</protein>
<sequence length="306" mass="32848">MISEFTKLYGIKVNSASPDASSAQELQAVTSLKGQSRGPDVVDVGPSFALAGVEQGLFQPYKVSTWASIPDNMKDAGGLWYGDYFGVVSFGVNRKVVKNAPKSWADLLKPEYKGMVALNGSPLGAGAAFGGVFAAALGNGGSLDNILPGIEFFAKLAKAGNFNPSDATSASLVSGQTPITINWDYLNLAQAQKNKALVQIDTTLPADATPYGGYYCQAISKFAPDIKAAQLWEEFLYSDAGQLIYLEGYAHPARFADMVKRGVVPQKLLAELPPAEPYKHVQFPNKEQTEKAQATLKSEWTRLVKI</sequence>
<dbReference type="GO" id="GO:0015888">
    <property type="term" value="P:thiamine transport"/>
    <property type="evidence" value="ECO:0007669"/>
    <property type="project" value="TreeGrafter"/>
</dbReference>
<accession>A0A1J5PXU2</accession>
<dbReference type="GO" id="GO:0030976">
    <property type="term" value="F:thiamine pyrophosphate binding"/>
    <property type="evidence" value="ECO:0007669"/>
    <property type="project" value="TreeGrafter"/>
</dbReference>
<proteinExistence type="predicted"/>
<dbReference type="PANTHER" id="PTHR30006">
    <property type="entry name" value="THIAMINE-BINDING PERIPLASMIC PROTEIN-RELATED"/>
    <property type="match status" value="1"/>
</dbReference>
<comment type="caution">
    <text evidence="2">The sequence shown here is derived from an EMBL/GenBank/DDBJ whole genome shotgun (WGS) entry which is preliminary data.</text>
</comment>
<dbReference type="SUPFAM" id="SSF53850">
    <property type="entry name" value="Periplasmic binding protein-like II"/>
    <property type="match status" value="1"/>
</dbReference>
<reference evidence="2" key="1">
    <citation type="submission" date="2016-10" db="EMBL/GenBank/DDBJ databases">
        <title>Sequence of Gallionella enrichment culture.</title>
        <authorList>
            <person name="Poehlein A."/>
            <person name="Muehling M."/>
            <person name="Daniel R."/>
        </authorList>
    </citation>
    <scope>NUCLEOTIDE SEQUENCE</scope>
</reference>
<organism evidence="2">
    <name type="scientific">mine drainage metagenome</name>
    <dbReference type="NCBI Taxonomy" id="410659"/>
    <lineage>
        <taxon>unclassified sequences</taxon>
        <taxon>metagenomes</taxon>
        <taxon>ecological metagenomes</taxon>
    </lineage>
</organism>
<dbReference type="AlphaFoldDB" id="A0A1J5PXU2"/>
<evidence type="ECO:0000256" key="1">
    <source>
        <dbReference type="ARBA" id="ARBA00022729"/>
    </source>
</evidence>
<gene>
    <name evidence="2" type="primary">phnS_6</name>
    <name evidence="2" type="ORF">GALL_424550</name>
</gene>
<name>A0A1J5PXU2_9ZZZZ</name>
<evidence type="ECO:0000313" key="2">
    <source>
        <dbReference type="EMBL" id="OIQ75874.1"/>
    </source>
</evidence>
<dbReference type="Gene3D" id="3.40.190.10">
    <property type="entry name" value="Periplasmic binding protein-like II"/>
    <property type="match status" value="2"/>
</dbReference>
<dbReference type="GO" id="GO:0030288">
    <property type="term" value="C:outer membrane-bounded periplasmic space"/>
    <property type="evidence" value="ECO:0007669"/>
    <property type="project" value="TreeGrafter"/>
</dbReference>
<dbReference type="Pfam" id="PF13343">
    <property type="entry name" value="SBP_bac_6"/>
    <property type="match status" value="1"/>
</dbReference>